<feature type="region of interest" description="Disordered" evidence="1">
    <location>
        <begin position="104"/>
        <end position="131"/>
    </location>
</feature>
<sequence>MAVIGILEQVEPCIDFMKSGSVNGPTVSSKLPYHGDGLDIQPPVPEPLHAWGGSSFDIIAADSRAFEAIGSDVLIGYETVEHSEVGAEKSRAHLLTASIPSLGRTQTTTTTNSDRTRIASNPPDPEKEKVGPKLLVTEGSFIPGESEEDGLIRKEYVLIDPHAVEFTRELNSARRLLWDRRVPLPPLASESRPPDHTAPSPSGSPQSTPTLPPPPHPLAPPLSSSPTRAATNTLSRALSLASHKLFGTSTPKSPTSPGSDHYRSSSSPRRPQPILWTPSERETEIDPMEEELLANLEDLAQKTDILTHWVDELYEQGKAIPHRPLADPIKNLVARIVKALEEWNDRYHPDGCDPKRHDHTQNLKCQE</sequence>
<feature type="compositionally biased region" description="Pro residues" evidence="1">
    <location>
        <begin position="210"/>
        <end position="220"/>
    </location>
</feature>
<dbReference type="AlphaFoldDB" id="A0A0D0A623"/>
<dbReference type="EMBL" id="KN835890">
    <property type="protein sequence ID" value="KIK33679.1"/>
    <property type="molecule type" value="Genomic_DNA"/>
</dbReference>
<feature type="compositionally biased region" description="Low complexity" evidence="1">
    <location>
        <begin position="248"/>
        <end position="273"/>
    </location>
</feature>
<dbReference type="HOGENOM" id="CLU_754740_0_0_1"/>
<name>A0A0D0A623_9AGAM</name>
<dbReference type="Proteomes" id="UP000054485">
    <property type="component" value="Unassembled WGS sequence"/>
</dbReference>
<dbReference type="OrthoDB" id="10644915at2759"/>
<evidence type="ECO:0000313" key="3">
    <source>
        <dbReference type="Proteomes" id="UP000054485"/>
    </source>
</evidence>
<accession>A0A0D0A623</accession>
<dbReference type="STRING" id="930992.A0A0D0A623"/>
<reference evidence="3" key="2">
    <citation type="submission" date="2015-01" db="EMBL/GenBank/DDBJ databases">
        <title>Evolutionary Origins and Diversification of the Mycorrhizal Mutualists.</title>
        <authorList>
            <consortium name="DOE Joint Genome Institute"/>
            <consortium name="Mycorrhizal Genomics Consortium"/>
            <person name="Kohler A."/>
            <person name="Kuo A."/>
            <person name="Nagy L.G."/>
            <person name="Floudas D."/>
            <person name="Copeland A."/>
            <person name="Barry K.W."/>
            <person name="Cichocki N."/>
            <person name="Veneault-Fourrey C."/>
            <person name="LaButti K."/>
            <person name="Lindquist E.A."/>
            <person name="Lipzen A."/>
            <person name="Lundell T."/>
            <person name="Morin E."/>
            <person name="Murat C."/>
            <person name="Riley R."/>
            <person name="Ohm R."/>
            <person name="Sun H."/>
            <person name="Tunlid A."/>
            <person name="Henrissat B."/>
            <person name="Grigoriev I.V."/>
            <person name="Hibbett D.S."/>
            <person name="Martin F."/>
        </authorList>
    </citation>
    <scope>NUCLEOTIDE SEQUENCE [LARGE SCALE GENOMIC DNA]</scope>
    <source>
        <strain evidence="3">UH-Slu-Lm8-n1</strain>
    </source>
</reference>
<feature type="region of interest" description="Disordered" evidence="1">
    <location>
        <begin position="348"/>
        <end position="367"/>
    </location>
</feature>
<feature type="region of interest" description="Disordered" evidence="1">
    <location>
        <begin position="187"/>
        <end position="275"/>
    </location>
</feature>
<proteinExistence type="predicted"/>
<feature type="compositionally biased region" description="Low complexity" evidence="1">
    <location>
        <begin position="104"/>
        <end position="113"/>
    </location>
</feature>
<organism evidence="2 3">
    <name type="scientific">Suillus luteus UH-Slu-Lm8-n1</name>
    <dbReference type="NCBI Taxonomy" id="930992"/>
    <lineage>
        <taxon>Eukaryota</taxon>
        <taxon>Fungi</taxon>
        <taxon>Dikarya</taxon>
        <taxon>Basidiomycota</taxon>
        <taxon>Agaricomycotina</taxon>
        <taxon>Agaricomycetes</taxon>
        <taxon>Agaricomycetidae</taxon>
        <taxon>Boletales</taxon>
        <taxon>Suillineae</taxon>
        <taxon>Suillaceae</taxon>
        <taxon>Suillus</taxon>
    </lineage>
</organism>
<keyword evidence="3" id="KW-1185">Reference proteome</keyword>
<evidence type="ECO:0000313" key="2">
    <source>
        <dbReference type="EMBL" id="KIK33679.1"/>
    </source>
</evidence>
<feature type="compositionally biased region" description="Low complexity" evidence="1">
    <location>
        <begin position="221"/>
        <end position="231"/>
    </location>
</feature>
<protein>
    <submittedName>
        <fullName evidence="2">Uncharacterized protein</fullName>
    </submittedName>
</protein>
<feature type="compositionally biased region" description="Low complexity" evidence="1">
    <location>
        <begin position="197"/>
        <end position="209"/>
    </location>
</feature>
<reference evidence="2 3" key="1">
    <citation type="submission" date="2014-04" db="EMBL/GenBank/DDBJ databases">
        <authorList>
            <consortium name="DOE Joint Genome Institute"/>
            <person name="Kuo A."/>
            <person name="Ruytinx J."/>
            <person name="Rineau F."/>
            <person name="Colpaert J."/>
            <person name="Kohler A."/>
            <person name="Nagy L.G."/>
            <person name="Floudas D."/>
            <person name="Copeland A."/>
            <person name="Barry K.W."/>
            <person name="Cichocki N."/>
            <person name="Veneault-Fourrey C."/>
            <person name="LaButti K."/>
            <person name="Lindquist E.A."/>
            <person name="Lipzen A."/>
            <person name="Lundell T."/>
            <person name="Morin E."/>
            <person name="Murat C."/>
            <person name="Sun H."/>
            <person name="Tunlid A."/>
            <person name="Henrissat B."/>
            <person name="Grigoriev I.V."/>
            <person name="Hibbett D.S."/>
            <person name="Martin F."/>
            <person name="Nordberg H.P."/>
            <person name="Cantor M.N."/>
            <person name="Hua S.X."/>
        </authorList>
    </citation>
    <scope>NUCLEOTIDE SEQUENCE [LARGE SCALE GENOMIC DNA]</scope>
    <source>
        <strain evidence="2 3">UH-Slu-Lm8-n1</strain>
    </source>
</reference>
<gene>
    <name evidence="2" type="ORF">CY34DRAFT_18220</name>
</gene>
<dbReference type="InParanoid" id="A0A0D0A623"/>
<evidence type="ECO:0000256" key="1">
    <source>
        <dbReference type="SAM" id="MobiDB-lite"/>
    </source>
</evidence>